<evidence type="ECO:0000313" key="3">
    <source>
        <dbReference type="Proteomes" id="UP000600588"/>
    </source>
</evidence>
<proteinExistence type="predicted"/>
<protein>
    <submittedName>
        <fullName evidence="2">Uncharacterized protein</fullName>
    </submittedName>
</protein>
<evidence type="ECO:0000313" key="2">
    <source>
        <dbReference type="EMBL" id="MBD0831151.1"/>
    </source>
</evidence>
<reference evidence="2 3" key="1">
    <citation type="submission" date="2020-09" db="EMBL/GenBank/DDBJ databases">
        <title>TT11 complete genome.</title>
        <authorList>
            <person name="Wu Z."/>
        </authorList>
    </citation>
    <scope>NUCLEOTIDE SEQUENCE [LARGE SCALE GENOMIC DNA]</scope>
    <source>
        <strain evidence="2 3">TT11</strain>
    </source>
</reference>
<feature type="transmembrane region" description="Helical" evidence="1">
    <location>
        <begin position="28"/>
        <end position="49"/>
    </location>
</feature>
<dbReference type="EMBL" id="JACVXB010000001">
    <property type="protein sequence ID" value="MBD0831151.1"/>
    <property type="molecule type" value="Genomic_DNA"/>
</dbReference>
<dbReference type="AlphaFoldDB" id="A0A8J6UEZ5"/>
<comment type="caution">
    <text evidence="2">The sequence shown here is derived from an EMBL/GenBank/DDBJ whole genome shotgun (WGS) entry which is preliminary data.</text>
</comment>
<keyword evidence="1" id="KW-1133">Transmembrane helix</keyword>
<evidence type="ECO:0000256" key="1">
    <source>
        <dbReference type="SAM" id="Phobius"/>
    </source>
</evidence>
<keyword evidence="1" id="KW-0812">Transmembrane</keyword>
<organism evidence="2 3">
    <name type="scientific">Aestuariibaculum sediminum</name>
    <dbReference type="NCBI Taxonomy" id="2770637"/>
    <lineage>
        <taxon>Bacteria</taxon>
        <taxon>Pseudomonadati</taxon>
        <taxon>Bacteroidota</taxon>
        <taxon>Flavobacteriia</taxon>
        <taxon>Flavobacteriales</taxon>
        <taxon>Flavobacteriaceae</taxon>
    </lineage>
</organism>
<gene>
    <name evidence="2" type="ORF">ICJ83_03305</name>
</gene>
<keyword evidence="3" id="KW-1185">Reference proteome</keyword>
<name>A0A8J6UEZ5_9FLAO</name>
<keyword evidence="1" id="KW-0472">Membrane</keyword>
<sequence length="57" mass="6642">MMSVLVSFLIQPDIENKIKHAPDKAYEIGVFIGTMLPFILLVILAYLVYRYNKIRNQ</sequence>
<accession>A0A8J6UEZ5</accession>
<dbReference type="RefSeq" id="WP_188229294.1">
    <property type="nucleotide sequence ID" value="NZ_JACVXB010000001.1"/>
</dbReference>
<dbReference type="Proteomes" id="UP000600588">
    <property type="component" value="Unassembled WGS sequence"/>
</dbReference>